<dbReference type="Proteomes" id="UP000230859">
    <property type="component" value="Unassembled WGS sequence"/>
</dbReference>
<feature type="modified residue" description="4-aspartylphosphate" evidence="2">
    <location>
        <position position="166"/>
    </location>
</feature>
<dbReference type="Gene3D" id="3.40.50.2300">
    <property type="match status" value="1"/>
</dbReference>
<dbReference type="GO" id="GO:0000160">
    <property type="term" value="P:phosphorelay signal transduction system"/>
    <property type="evidence" value="ECO:0007669"/>
    <property type="project" value="InterPro"/>
</dbReference>
<gene>
    <name evidence="4" type="ORF">COV74_02895</name>
</gene>
<dbReference type="EMBL" id="PCVY01000025">
    <property type="protein sequence ID" value="PIQ86907.1"/>
    <property type="molecule type" value="Genomic_DNA"/>
</dbReference>
<keyword evidence="1 2" id="KW-0597">Phosphoprotein</keyword>
<dbReference type="PANTHER" id="PTHR44591:SF3">
    <property type="entry name" value="RESPONSE REGULATORY DOMAIN-CONTAINING PROTEIN"/>
    <property type="match status" value="1"/>
</dbReference>
<evidence type="ECO:0000256" key="2">
    <source>
        <dbReference type="PROSITE-ProRule" id="PRU00169"/>
    </source>
</evidence>
<protein>
    <recommendedName>
        <fullName evidence="3">Response regulatory domain-containing protein</fullName>
    </recommendedName>
</protein>
<dbReference type="InterPro" id="IPR011006">
    <property type="entry name" value="CheY-like_superfamily"/>
</dbReference>
<proteinExistence type="predicted"/>
<dbReference type="InterPro" id="IPR050595">
    <property type="entry name" value="Bact_response_regulator"/>
</dbReference>
<dbReference type="PROSITE" id="PS50110">
    <property type="entry name" value="RESPONSE_REGULATORY"/>
    <property type="match status" value="1"/>
</dbReference>
<feature type="domain" description="Response regulatory" evidence="3">
    <location>
        <begin position="114"/>
        <end position="231"/>
    </location>
</feature>
<evidence type="ECO:0000313" key="5">
    <source>
        <dbReference type="Proteomes" id="UP000230859"/>
    </source>
</evidence>
<feature type="non-terminal residue" evidence="4">
    <location>
        <position position="1"/>
    </location>
</feature>
<evidence type="ECO:0000256" key="1">
    <source>
        <dbReference type="ARBA" id="ARBA00022553"/>
    </source>
</evidence>
<comment type="caution">
    <text evidence="4">The sequence shown here is derived from an EMBL/GenBank/DDBJ whole genome shotgun (WGS) entry which is preliminary data.</text>
</comment>
<organism evidence="4 5">
    <name type="scientific">Candidatus Abzuiibacterium crystallinum</name>
    <dbReference type="NCBI Taxonomy" id="1974748"/>
    <lineage>
        <taxon>Bacteria</taxon>
        <taxon>Pseudomonadati</taxon>
        <taxon>Candidatus Omnitrophota</taxon>
        <taxon>Candidatus Abzuiibacterium</taxon>
    </lineage>
</organism>
<dbReference type="Pfam" id="PF00072">
    <property type="entry name" value="Response_reg"/>
    <property type="match status" value="1"/>
</dbReference>
<sequence>NILVGDDDNKIIQFFTDFFADTKSIPIFCRSKEDLAQGFQMKPELIFMKTDWLDNEVKESLSEYSGTNERTKCFAIGQHKGADVKWDGVVELPLDPKIFRQILFSVITSPKHIKLLIIDDEQGVLDLFKDFFENRKEPEFEVQTAKDGLEGYNKIESFKPDCLILDVKMPVRSGIEVYADMYKKGIKIPTIIFIDSTSPDEISKIRKYGVPAFVEKAGPSSAMNEMLALIKKLLIFS</sequence>
<dbReference type="CDD" id="cd00156">
    <property type="entry name" value="REC"/>
    <property type="match status" value="1"/>
</dbReference>
<dbReference type="PANTHER" id="PTHR44591">
    <property type="entry name" value="STRESS RESPONSE REGULATOR PROTEIN 1"/>
    <property type="match status" value="1"/>
</dbReference>
<reference evidence="4 5" key="1">
    <citation type="submission" date="2017-09" db="EMBL/GenBank/DDBJ databases">
        <title>Depth-based differentiation of microbial function through sediment-hosted aquifers and enrichment of novel symbionts in the deep terrestrial subsurface.</title>
        <authorList>
            <person name="Probst A.J."/>
            <person name="Ladd B."/>
            <person name="Jarett J.K."/>
            <person name="Geller-Mcgrath D.E."/>
            <person name="Sieber C.M."/>
            <person name="Emerson J.B."/>
            <person name="Anantharaman K."/>
            <person name="Thomas B.C."/>
            <person name="Malmstrom R."/>
            <person name="Stieglmeier M."/>
            <person name="Klingl A."/>
            <person name="Woyke T."/>
            <person name="Ryan C.M."/>
            <person name="Banfield J.F."/>
        </authorList>
    </citation>
    <scope>NUCLEOTIDE SEQUENCE [LARGE SCALE GENOMIC DNA]</scope>
    <source>
        <strain evidence="4">CG11_big_fil_rev_8_21_14_0_20_45_26</strain>
    </source>
</reference>
<dbReference type="SMART" id="SM00448">
    <property type="entry name" value="REC"/>
    <property type="match status" value="1"/>
</dbReference>
<name>A0A2H0LRB2_9BACT</name>
<evidence type="ECO:0000313" key="4">
    <source>
        <dbReference type="EMBL" id="PIQ86907.1"/>
    </source>
</evidence>
<accession>A0A2H0LRB2</accession>
<dbReference type="SUPFAM" id="SSF52172">
    <property type="entry name" value="CheY-like"/>
    <property type="match status" value="1"/>
</dbReference>
<dbReference type="InterPro" id="IPR001789">
    <property type="entry name" value="Sig_transdc_resp-reg_receiver"/>
</dbReference>
<dbReference type="AlphaFoldDB" id="A0A2H0LRB2"/>
<evidence type="ECO:0000259" key="3">
    <source>
        <dbReference type="PROSITE" id="PS50110"/>
    </source>
</evidence>